<evidence type="ECO:0000259" key="6">
    <source>
        <dbReference type="PROSITE" id="PS50011"/>
    </source>
</evidence>
<feature type="binding site" evidence="4">
    <location>
        <position position="232"/>
    </location>
    <ligand>
        <name>ATP</name>
        <dbReference type="ChEBI" id="CHEBI:30616"/>
    </ligand>
</feature>
<dbReference type="GO" id="GO:0005524">
    <property type="term" value="F:ATP binding"/>
    <property type="evidence" value="ECO:0007669"/>
    <property type="project" value="UniProtKB-UniRule"/>
</dbReference>
<dbReference type="InterPro" id="IPR053215">
    <property type="entry name" value="TKL_Ser/Thr_kinase"/>
</dbReference>
<feature type="compositionally biased region" description="Polar residues" evidence="5">
    <location>
        <begin position="654"/>
        <end position="665"/>
    </location>
</feature>
<feature type="compositionally biased region" description="Low complexity" evidence="5">
    <location>
        <begin position="899"/>
        <end position="923"/>
    </location>
</feature>
<feature type="compositionally biased region" description="Low complexity" evidence="5">
    <location>
        <begin position="619"/>
        <end position="640"/>
    </location>
</feature>
<keyword evidence="1" id="KW-0723">Serine/threonine-protein kinase</keyword>
<gene>
    <name evidence="7" type="ORF">PPL_10118</name>
</gene>
<accession>D3BQD3</accession>
<dbReference type="Pfam" id="PF07714">
    <property type="entry name" value="PK_Tyr_Ser-Thr"/>
    <property type="match status" value="1"/>
</dbReference>
<dbReference type="Gene3D" id="1.10.510.10">
    <property type="entry name" value="Transferase(Phosphotransferase) domain 1"/>
    <property type="match status" value="1"/>
</dbReference>
<keyword evidence="7" id="KW-0808">Transferase</keyword>
<dbReference type="InterPro" id="IPR008271">
    <property type="entry name" value="Ser/Thr_kinase_AS"/>
</dbReference>
<feature type="region of interest" description="Disordered" evidence="5">
    <location>
        <begin position="899"/>
        <end position="930"/>
    </location>
</feature>
<dbReference type="PANTHER" id="PTHR45756:SF1">
    <property type="entry name" value="PROTEIN KINASE DOMAIN CONTAINING PROTEIN"/>
    <property type="match status" value="1"/>
</dbReference>
<dbReference type="PROSITE" id="PS50011">
    <property type="entry name" value="PROTEIN_KINASE_DOM"/>
    <property type="match status" value="1"/>
</dbReference>
<dbReference type="InterPro" id="IPR017441">
    <property type="entry name" value="Protein_kinase_ATP_BS"/>
</dbReference>
<proteinExistence type="predicted"/>
<dbReference type="AlphaFoldDB" id="D3BQD3"/>
<dbReference type="GeneID" id="31365589"/>
<protein>
    <submittedName>
        <fullName evidence="7">Protein kinase</fullName>
    </submittedName>
</protein>
<keyword evidence="3 4" id="KW-0067">ATP-binding</keyword>
<comment type="caution">
    <text evidence="7">The sequence shown here is derived from an EMBL/GenBank/DDBJ whole genome shotgun (WGS) entry which is preliminary data.</text>
</comment>
<name>D3BQD3_HETP5</name>
<evidence type="ECO:0000256" key="1">
    <source>
        <dbReference type="ARBA" id="ARBA00022527"/>
    </source>
</evidence>
<dbReference type="GO" id="GO:0004674">
    <property type="term" value="F:protein serine/threonine kinase activity"/>
    <property type="evidence" value="ECO:0007669"/>
    <property type="project" value="UniProtKB-KW"/>
</dbReference>
<dbReference type="InterPro" id="IPR001245">
    <property type="entry name" value="Ser-Thr/Tyr_kinase_cat_dom"/>
</dbReference>
<evidence type="ECO:0000313" key="7">
    <source>
        <dbReference type="EMBL" id="EFA76353.1"/>
    </source>
</evidence>
<evidence type="ECO:0000256" key="4">
    <source>
        <dbReference type="PROSITE-ProRule" id="PRU10141"/>
    </source>
</evidence>
<dbReference type="CDD" id="cd13999">
    <property type="entry name" value="STKc_MAP3K-like"/>
    <property type="match status" value="1"/>
</dbReference>
<evidence type="ECO:0000256" key="2">
    <source>
        <dbReference type="ARBA" id="ARBA00022741"/>
    </source>
</evidence>
<dbReference type="PROSITE" id="PS00108">
    <property type="entry name" value="PROTEIN_KINASE_ST"/>
    <property type="match status" value="1"/>
</dbReference>
<dbReference type="FunCoup" id="D3BQD3">
    <property type="interactions" value="421"/>
</dbReference>
<dbReference type="RefSeq" id="XP_020428485.1">
    <property type="nucleotide sequence ID" value="XM_020580900.1"/>
</dbReference>
<feature type="region of interest" description="Disordered" evidence="5">
    <location>
        <begin position="619"/>
        <end position="690"/>
    </location>
</feature>
<dbReference type="EMBL" id="ADBJ01000047">
    <property type="protein sequence ID" value="EFA76353.1"/>
    <property type="molecule type" value="Genomic_DNA"/>
</dbReference>
<dbReference type="InParanoid" id="D3BQD3"/>
<dbReference type="SUPFAM" id="SSF56112">
    <property type="entry name" value="Protein kinase-like (PK-like)"/>
    <property type="match status" value="1"/>
</dbReference>
<dbReference type="InterPro" id="IPR011009">
    <property type="entry name" value="Kinase-like_dom_sf"/>
</dbReference>
<evidence type="ECO:0000256" key="3">
    <source>
        <dbReference type="ARBA" id="ARBA00022840"/>
    </source>
</evidence>
<keyword evidence="7" id="KW-0418">Kinase</keyword>
<feature type="compositionally biased region" description="Low complexity" evidence="5">
    <location>
        <begin position="490"/>
        <end position="515"/>
    </location>
</feature>
<dbReference type="PANTHER" id="PTHR45756">
    <property type="entry name" value="PALMITOYLTRANSFERASE"/>
    <property type="match status" value="1"/>
</dbReference>
<evidence type="ECO:0000256" key="5">
    <source>
        <dbReference type="SAM" id="MobiDB-lite"/>
    </source>
</evidence>
<feature type="compositionally biased region" description="Pro residues" evidence="5">
    <location>
        <begin position="530"/>
        <end position="539"/>
    </location>
</feature>
<feature type="domain" description="Protein kinase" evidence="6">
    <location>
        <begin position="205"/>
        <end position="456"/>
    </location>
</feature>
<feature type="compositionally biased region" description="Pro residues" evidence="5">
    <location>
        <begin position="641"/>
        <end position="651"/>
    </location>
</feature>
<dbReference type="OMA" id="IKIDSKM"/>
<feature type="compositionally biased region" description="Polar residues" evidence="5">
    <location>
        <begin position="542"/>
        <end position="559"/>
    </location>
</feature>
<dbReference type="Gene3D" id="3.30.200.20">
    <property type="entry name" value="Phosphorylase Kinase, domain 1"/>
    <property type="match status" value="1"/>
</dbReference>
<dbReference type="STRING" id="670386.D3BQD3"/>
<evidence type="ECO:0000313" key="8">
    <source>
        <dbReference type="Proteomes" id="UP000001396"/>
    </source>
</evidence>
<feature type="compositionally biased region" description="Low complexity" evidence="5">
    <location>
        <begin position="667"/>
        <end position="688"/>
    </location>
</feature>
<dbReference type="SMART" id="SM00220">
    <property type="entry name" value="S_TKc"/>
    <property type="match status" value="1"/>
</dbReference>
<organism evidence="7 8">
    <name type="scientific">Heterostelium pallidum (strain ATCC 26659 / Pp 5 / PN500)</name>
    <name type="common">Cellular slime mold</name>
    <name type="synonym">Polysphondylium pallidum</name>
    <dbReference type="NCBI Taxonomy" id="670386"/>
    <lineage>
        <taxon>Eukaryota</taxon>
        <taxon>Amoebozoa</taxon>
        <taxon>Evosea</taxon>
        <taxon>Eumycetozoa</taxon>
        <taxon>Dictyostelia</taxon>
        <taxon>Acytosteliales</taxon>
        <taxon>Acytosteliaceae</taxon>
        <taxon>Heterostelium</taxon>
    </lineage>
</organism>
<feature type="region of interest" description="Disordered" evidence="5">
    <location>
        <begin position="490"/>
        <end position="559"/>
    </location>
</feature>
<dbReference type="PROSITE" id="PS00107">
    <property type="entry name" value="PROTEIN_KINASE_ATP"/>
    <property type="match status" value="1"/>
</dbReference>
<keyword evidence="8" id="KW-1185">Reference proteome</keyword>
<keyword evidence="2 4" id="KW-0547">Nucleotide-binding</keyword>
<dbReference type="Proteomes" id="UP000001396">
    <property type="component" value="Unassembled WGS sequence"/>
</dbReference>
<reference evidence="7 8" key="1">
    <citation type="journal article" date="2011" name="Genome Res.">
        <title>Phylogeny-wide analysis of social amoeba genomes highlights ancient origins for complex intercellular communication.</title>
        <authorList>
            <person name="Heidel A.J."/>
            <person name="Lawal H.M."/>
            <person name="Felder M."/>
            <person name="Schilde C."/>
            <person name="Helps N.R."/>
            <person name="Tunggal B."/>
            <person name="Rivero F."/>
            <person name="John U."/>
            <person name="Schleicher M."/>
            <person name="Eichinger L."/>
            <person name="Platzer M."/>
            <person name="Noegel A.A."/>
            <person name="Schaap P."/>
            <person name="Gloeckner G."/>
        </authorList>
    </citation>
    <scope>NUCLEOTIDE SEQUENCE [LARGE SCALE GENOMIC DNA]</scope>
    <source>
        <strain evidence="8">ATCC 26659 / Pp 5 / PN500</strain>
    </source>
</reference>
<sequence>MLQVSSEEDWDRFYTPSGIEEQQEEDEVLYQLLKRGCVGELENKDDLDQLKSMLLDQSIEDRHRAQYKARHSIFPMNEDEKDKDKSANLVQFSKYHIDFGLKEGEKCKVGAVLKDKIRVSNRGSSKVTFNFLNLPNNSNTIRLSFTPSTGTIKKNSAADIFVEMTVLCTTRVRELITVDTGAAGRHLFTIKIDSKMSQILDYKEIEIGPVIGGGGYGAIYKSRWRGLAVAVKVISEMGDGSEFEKELEMHKELLHHPNIVHFVGCCAFPKCLVLEYVEGGSLDKYLGDQHTQFSPELRLKMAYDIAKGMCFLHRNEILHLDLKPQNFLVVSLSLQAPVSIKLADFGLATSSTRSFYGATVEGSFLYMSPEVFTQKKFSRAADVWSYGACLIEILTGKRPYQEFDQLGYLELARVREEGQSPTIPSEIDPDMRKLIEACFHRDHTKRPSFENIESFLEHKCEEIIKLSQSSEPVHSGSGFFGSGAGSMFFNQLSSSPSPSSVQHQPQQPSSSSPHQFGFTAPPSATGRKLPPTPNKPIIPPRNQINKSNDMSSSPASPDTTVINKATRAMTDVGIEQPQRSELPLQRSVTISTPSSSSFIVHHQQLKNAAAAAAAAAAASSNSTPNNSTPTTNPAFITRPSTPTPPPRPRPQTPINNKSANSSNIEHPTPTTPITTTTTKSAPTSPTQPIQINTPSHIVQNNGFLNKQSSTSHLPSQFTPIHKPPVRSTSAIDIKQSTTTPTSTHTPEIQSNFNNLNIRSQSPIISEHDSNLKISELRSRSLKVLRDLYISFTETIKQFSQVKSLKECIELGQRVRDFKKDIEQLCQEHLSQNWDSIQESVKATNKRSQLGNQVGSPHPSHFDGDTYNKVIIFRDAAITVGESALDSIYYLMTLLSPNSNPTTTASSSTSSSSMSFVSGSPSTSELSGASNTKVFSQSDKEIILKIAKITRAVKAR</sequence>
<dbReference type="InterPro" id="IPR000719">
    <property type="entry name" value="Prot_kinase_dom"/>
</dbReference>